<dbReference type="GO" id="GO:1990904">
    <property type="term" value="C:ribonucleoprotein complex"/>
    <property type="evidence" value="ECO:0007669"/>
    <property type="project" value="UniProtKB-KW"/>
</dbReference>
<sequence length="260" mass="27352">MSHRLWCIASPASCDSRHVAAVTPTAALDAASHRLPLALSLTTTRVTRFLPFPNPKRIGFGSKKSTHLQKQRSSGSFLRSFRLPENAKVDGIRAAMENGVLTVTIPKEGAQKPEENNIAMIVGIVTDDERVHEIPAIKFTALRSTETARAWILKAGGECLTFDQLALRAPLGQNMARRGEGDDVGGALGEAGGGAVGRGWWQPAVGWAGMEGGRRDEGKGDGDLVWGEEGGGSGYAGGGGRGGGLGFLRRQGGGRGEPWG</sequence>
<name>A0ABD0VAK7_DENTH</name>
<organism evidence="6 7">
    <name type="scientific">Dendrobium thyrsiflorum</name>
    <name type="common">Pinecone-like raceme dendrobium</name>
    <name type="synonym">Orchid</name>
    <dbReference type="NCBI Taxonomy" id="117978"/>
    <lineage>
        <taxon>Eukaryota</taxon>
        <taxon>Viridiplantae</taxon>
        <taxon>Streptophyta</taxon>
        <taxon>Embryophyta</taxon>
        <taxon>Tracheophyta</taxon>
        <taxon>Spermatophyta</taxon>
        <taxon>Magnoliopsida</taxon>
        <taxon>Liliopsida</taxon>
        <taxon>Asparagales</taxon>
        <taxon>Orchidaceae</taxon>
        <taxon>Epidendroideae</taxon>
        <taxon>Malaxideae</taxon>
        <taxon>Dendrobiinae</taxon>
        <taxon>Dendrobium</taxon>
    </lineage>
</organism>
<evidence type="ECO:0000256" key="1">
    <source>
        <dbReference type="ARBA" id="ARBA00006815"/>
    </source>
</evidence>
<proteinExistence type="inferred from homology"/>
<gene>
    <name evidence="6" type="ORF">M5K25_011784</name>
</gene>
<comment type="similarity">
    <text evidence="4">Belongs to the small heat shock protein (HSP20) family.</text>
</comment>
<accession>A0ABD0VAK7</accession>
<feature type="domain" description="SHSP" evidence="5">
    <location>
        <begin position="1"/>
        <end position="123"/>
    </location>
</feature>
<evidence type="ECO:0000313" key="7">
    <source>
        <dbReference type="Proteomes" id="UP001552299"/>
    </source>
</evidence>
<dbReference type="PROSITE" id="PS01031">
    <property type="entry name" value="SHSP"/>
    <property type="match status" value="1"/>
</dbReference>
<dbReference type="EMBL" id="JANQDX010000009">
    <property type="protein sequence ID" value="KAL0919671.1"/>
    <property type="molecule type" value="Genomic_DNA"/>
</dbReference>
<dbReference type="GO" id="GO:0005840">
    <property type="term" value="C:ribosome"/>
    <property type="evidence" value="ECO:0007669"/>
    <property type="project" value="UniProtKB-KW"/>
</dbReference>
<comment type="caution">
    <text evidence="6">The sequence shown here is derived from an EMBL/GenBank/DDBJ whole genome shotgun (WGS) entry which is preliminary data.</text>
</comment>
<evidence type="ECO:0000313" key="6">
    <source>
        <dbReference type="EMBL" id="KAL0919671.1"/>
    </source>
</evidence>
<dbReference type="Pfam" id="PF17135">
    <property type="entry name" value="Ribosomal_L18"/>
    <property type="match status" value="1"/>
</dbReference>
<dbReference type="PANTHER" id="PTHR10934">
    <property type="entry name" value="60S RIBOSOMAL PROTEIN L18"/>
    <property type="match status" value="1"/>
</dbReference>
<dbReference type="SUPFAM" id="SSF49764">
    <property type="entry name" value="HSP20-like chaperones"/>
    <property type="match status" value="1"/>
</dbReference>
<reference evidence="6 7" key="1">
    <citation type="journal article" date="2024" name="Plant Biotechnol. J.">
        <title>Dendrobium thyrsiflorum genome and its molecular insights into genes involved in important horticultural traits.</title>
        <authorList>
            <person name="Chen B."/>
            <person name="Wang J.Y."/>
            <person name="Zheng P.J."/>
            <person name="Li K.L."/>
            <person name="Liang Y.M."/>
            <person name="Chen X.F."/>
            <person name="Zhang C."/>
            <person name="Zhao X."/>
            <person name="He X."/>
            <person name="Zhang G.Q."/>
            <person name="Liu Z.J."/>
            <person name="Xu Q."/>
        </authorList>
    </citation>
    <scope>NUCLEOTIDE SEQUENCE [LARGE SCALE GENOMIC DNA]</scope>
    <source>
        <strain evidence="6">GZMU011</strain>
    </source>
</reference>
<dbReference type="InterPro" id="IPR021131">
    <property type="entry name" value="Ribosomal_uL15/eL18"/>
</dbReference>
<dbReference type="Gene3D" id="3.100.10.10">
    <property type="match status" value="1"/>
</dbReference>
<evidence type="ECO:0000256" key="2">
    <source>
        <dbReference type="ARBA" id="ARBA00022980"/>
    </source>
</evidence>
<dbReference type="InterPro" id="IPR002068">
    <property type="entry name" value="A-crystallin/Hsp20_dom"/>
</dbReference>
<dbReference type="InterPro" id="IPR008978">
    <property type="entry name" value="HSP20-like_chaperone"/>
</dbReference>
<dbReference type="InterPro" id="IPR000039">
    <property type="entry name" value="Ribosomal_eL18"/>
</dbReference>
<dbReference type="PANTHER" id="PTHR10934:SF2">
    <property type="entry name" value="LARGE RIBOSOMAL SUBUNIT PROTEIN EL18"/>
    <property type="match status" value="1"/>
</dbReference>
<evidence type="ECO:0000259" key="5">
    <source>
        <dbReference type="PROSITE" id="PS01031"/>
    </source>
</evidence>
<keyword evidence="2" id="KW-0689">Ribosomal protein</keyword>
<dbReference type="AlphaFoldDB" id="A0ABD0VAK7"/>
<comment type="similarity">
    <text evidence="1">Belongs to the eukaryotic ribosomal protein eL18 family.</text>
</comment>
<evidence type="ECO:0000256" key="4">
    <source>
        <dbReference type="PROSITE-ProRule" id="PRU00285"/>
    </source>
</evidence>
<dbReference type="Gene3D" id="2.60.40.790">
    <property type="match status" value="1"/>
</dbReference>
<dbReference type="Proteomes" id="UP001552299">
    <property type="component" value="Unassembled WGS sequence"/>
</dbReference>
<keyword evidence="3" id="KW-0687">Ribonucleoprotein</keyword>
<evidence type="ECO:0000256" key="3">
    <source>
        <dbReference type="ARBA" id="ARBA00023274"/>
    </source>
</evidence>
<keyword evidence="7" id="KW-1185">Reference proteome</keyword>
<dbReference type="InterPro" id="IPR036227">
    <property type="entry name" value="Ribosomal_uL15/eL18_sf"/>
</dbReference>
<protein>
    <recommendedName>
        <fullName evidence="5">SHSP domain-containing protein</fullName>
    </recommendedName>
</protein>
<dbReference type="SUPFAM" id="SSF52080">
    <property type="entry name" value="Ribosomal proteins L15p and L18e"/>
    <property type="match status" value="1"/>
</dbReference>